<keyword evidence="2" id="KW-0456">Lyase</keyword>
<dbReference type="CDD" id="cd06558">
    <property type="entry name" value="crotonase-like"/>
    <property type="match status" value="1"/>
</dbReference>
<dbReference type="Proteomes" id="UP001589628">
    <property type="component" value="Unassembled WGS sequence"/>
</dbReference>
<dbReference type="InterPro" id="IPR001753">
    <property type="entry name" value="Enoyl-CoA_hydra/iso"/>
</dbReference>
<comment type="similarity">
    <text evidence="1">Belongs to the enoyl-CoA hydratase/isomerase family.</text>
</comment>
<dbReference type="PANTHER" id="PTHR11941">
    <property type="entry name" value="ENOYL-COA HYDRATASE-RELATED"/>
    <property type="match status" value="1"/>
</dbReference>
<organism evidence="3 4">
    <name type="scientific">Balneatrix alpica</name>
    <dbReference type="NCBI Taxonomy" id="75684"/>
    <lineage>
        <taxon>Bacteria</taxon>
        <taxon>Pseudomonadati</taxon>
        <taxon>Pseudomonadota</taxon>
        <taxon>Gammaproteobacteria</taxon>
        <taxon>Oceanospirillales</taxon>
        <taxon>Balneatrichaceae</taxon>
        <taxon>Balneatrix</taxon>
    </lineage>
</organism>
<evidence type="ECO:0000256" key="2">
    <source>
        <dbReference type="ARBA" id="ARBA00023239"/>
    </source>
</evidence>
<dbReference type="InterPro" id="IPR029045">
    <property type="entry name" value="ClpP/crotonase-like_dom_sf"/>
</dbReference>
<dbReference type="Pfam" id="PF00378">
    <property type="entry name" value="ECH_1"/>
    <property type="match status" value="1"/>
</dbReference>
<dbReference type="Gene3D" id="3.90.226.10">
    <property type="entry name" value="2-enoyl-CoA Hydratase, Chain A, domain 1"/>
    <property type="match status" value="1"/>
</dbReference>
<accession>A0ABV5ZFR6</accession>
<evidence type="ECO:0000256" key="1">
    <source>
        <dbReference type="ARBA" id="ARBA00005254"/>
    </source>
</evidence>
<protein>
    <submittedName>
        <fullName evidence="3">Enoyl-CoA hydratase-related protein</fullName>
    </submittedName>
</protein>
<dbReference type="PANTHER" id="PTHR11941:SF54">
    <property type="entry name" value="ENOYL-COA HYDRATASE, MITOCHONDRIAL"/>
    <property type="match status" value="1"/>
</dbReference>
<reference evidence="3 4" key="1">
    <citation type="submission" date="2024-09" db="EMBL/GenBank/DDBJ databases">
        <authorList>
            <person name="Sun Q."/>
            <person name="Mori K."/>
        </authorList>
    </citation>
    <scope>NUCLEOTIDE SEQUENCE [LARGE SCALE GENOMIC DNA]</scope>
    <source>
        <strain evidence="3 4">ATCC 51285</strain>
    </source>
</reference>
<dbReference type="InterPro" id="IPR014748">
    <property type="entry name" value="Enoyl-CoA_hydra_C"/>
</dbReference>
<dbReference type="EMBL" id="JBHLZN010000009">
    <property type="protein sequence ID" value="MFB9888137.1"/>
    <property type="molecule type" value="Genomic_DNA"/>
</dbReference>
<dbReference type="RefSeq" id="WP_027312512.1">
    <property type="nucleotide sequence ID" value="NZ_JBHLZN010000009.1"/>
</dbReference>
<name>A0ABV5ZFR6_9GAMM</name>
<gene>
    <name evidence="3" type="ORF">ACFFLH_17130</name>
</gene>
<comment type="caution">
    <text evidence="3">The sequence shown here is derived from an EMBL/GenBank/DDBJ whole genome shotgun (WGS) entry which is preliminary data.</text>
</comment>
<keyword evidence="4" id="KW-1185">Reference proteome</keyword>
<proteinExistence type="inferred from homology"/>
<evidence type="ECO:0000313" key="4">
    <source>
        <dbReference type="Proteomes" id="UP001589628"/>
    </source>
</evidence>
<dbReference type="Gene3D" id="1.10.12.10">
    <property type="entry name" value="Lyase 2-enoyl-coa Hydratase, Chain A, domain 2"/>
    <property type="match status" value="1"/>
</dbReference>
<evidence type="ECO:0000313" key="3">
    <source>
        <dbReference type="EMBL" id="MFB9888137.1"/>
    </source>
</evidence>
<dbReference type="SUPFAM" id="SSF52096">
    <property type="entry name" value="ClpP/crotonase"/>
    <property type="match status" value="1"/>
</dbReference>
<sequence length="275" mass="29624">MAFAPNTPSLEDASLTISGGVALLTFERDDVRNALTGTALVDDLLAVLDWLKSEKSARVLIITGAGKAFSSGGNIKEMQQRSGSFAGHVQELEQRYRTGIQRMPLAMEACEVPIIAAINGPAIGAGFDLACMCDFRLGCPETLLGETFINLGIIPGDGGAWFLQRLIGYQHAAELTLSGRLVSAEEALQLGILLDVLPSQASLLERAQQMAQSFASKSPQALSYTKRLLKLAQRQNLNDFLQTCALMQGVCHQTAEHAEAVQAFIDKRVPDFTQS</sequence>